<evidence type="ECO:0000313" key="4">
    <source>
        <dbReference type="Proteomes" id="UP000093795"/>
    </source>
</evidence>
<evidence type="ECO:0008006" key="5">
    <source>
        <dbReference type="Google" id="ProtNLM"/>
    </source>
</evidence>
<dbReference type="RefSeq" id="WP_065123436.1">
    <property type="nucleotide sequence ID" value="NZ_LZKQ01000309.1"/>
</dbReference>
<dbReference type="eggNOG" id="COG0515">
    <property type="taxonomic scope" value="Bacteria"/>
</dbReference>
<evidence type="ECO:0000256" key="2">
    <source>
        <dbReference type="SAM" id="SignalP"/>
    </source>
</evidence>
<dbReference type="EMBL" id="LZKQ01000309">
    <property type="protein sequence ID" value="OBI74223.1"/>
    <property type="molecule type" value="Genomic_DNA"/>
</dbReference>
<dbReference type="PROSITE" id="PS51257">
    <property type="entry name" value="PROKAR_LIPOPROTEIN"/>
    <property type="match status" value="1"/>
</dbReference>
<name>A0A1A3BIR1_MYCAS</name>
<dbReference type="STRING" id="1790.A5645_18760"/>
<keyword evidence="2" id="KW-0732">Signal</keyword>
<feature type="signal peptide" evidence="2">
    <location>
        <begin position="1"/>
        <end position="21"/>
    </location>
</feature>
<dbReference type="AlphaFoldDB" id="A0A1A3BIR1"/>
<protein>
    <recommendedName>
        <fullName evidence="5">Lipoprotein</fullName>
    </recommendedName>
</protein>
<accession>A0A1A3BIR1</accession>
<dbReference type="Proteomes" id="UP000093795">
    <property type="component" value="Unassembled WGS sequence"/>
</dbReference>
<evidence type="ECO:0000313" key="3">
    <source>
        <dbReference type="EMBL" id="OBI74223.1"/>
    </source>
</evidence>
<reference evidence="3 4" key="1">
    <citation type="submission" date="2016-06" db="EMBL/GenBank/DDBJ databases">
        <authorList>
            <person name="Kjaerup R.B."/>
            <person name="Dalgaard T.S."/>
            <person name="Juul-Madsen H.R."/>
        </authorList>
    </citation>
    <scope>NUCLEOTIDE SEQUENCE [LARGE SCALE GENOMIC DNA]</scope>
    <source>
        <strain evidence="3 4">1081914.2</strain>
    </source>
</reference>
<proteinExistence type="predicted"/>
<feature type="chain" id="PRO_5038463363" description="Lipoprotein" evidence="2">
    <location>
        <begin position="22"/>
        <end position="364"/>
    </location>
</feature>
<feature type="region of interest" description="Disordered" evidence="1">
    <location>
        <begin position="27"/>
        <end position="52"/>
    </location>
</feature>
<comment type="caution">
    <text evidence="3">The sequence shown here is derived from an EMBL/GenBank/DDBJ whole genome shotgun (WGS) entry which is preliminary data.</text>
</comment>
<gene>
    <name evidence="3" type="ORF">A9X01_05955</name>
</gene>
<evidence type="ECO:0000256" key="1">
    <source>
        <dbReference type="SAM" id="MobiDB-lite"/>
    </source>
</evidence>
<organism evidence="3 4">
    <name type="scientific">Mycobacterium asiaticum</name>
    <dbReference type="NCBI Taxonomy" id="1790"/>
    <lineage>
        <taxon>Bacteria</taxon>
        <taxon>Bacillati</taxon>
        <taxon>Actinomycetota</taxon>
        <taxon>Actinomycetes</taxon>
        <taxon>Mycobacteriales</taxon>
        <taxon>Mycobacteriaceae</taxon>
        <taxon>Mycobacterium</taxon>
    </lineage>
</organism>
<sequence>MSLPKAAKALAVLCAVVVLIAGCSKSTQQSSSNEGTPGGRGSTGSSGANAPAPTGAMFTNVMPWTADISGATKADKSDAIIAALTAAGGWGTGAFQIDFSIPVFYADSNARRMQVVGTNEYCFGGPDCDSVPAQMPVPANAYFEGSQNLSCDATGATDGQSDCHLLVVDRDQHKLYEVYHGGQSGQNIAAEGFFIWDLAKKYPETLRGDQCTSADAAGFPIAAMTPTADEVASGAINHAIRFILPNDRMKAGVYVRPATHAGGPESEEPNAPPYGVHFRLRADFDDTGFSPSQRVVITALKKYGMLLADGGQVPLTFADDRTSAKKWADLGIDAQTFGGITADQFEVVNLGSEIKLTYECVRNH</sequence>